<dbReference type="Proteomes" id="UP001500713">
    <property type="component" value="Unassembled WGS sequence"/>
</dbReference>
<dbReference type="PANTHER" id="PTHR11557:SF0">
    <property type="entry name" value="PORPHOBILINOGEN DEAMINASE"/>
    <property type="match status" value="1"/>
</dbReference>
<organism evidence="12 13">
    <name type="scientific">Parasphingorhabdus litoris</name>
    <dbReference type="NCBI Taxonomy" id="394733"/>
    <lineage>
        <taxon>Bacteria</taxon>
        <taxon>Pseudomonadati</taxon>
        <taxon>Pseudomonadota</taxon>
        <taxon>Alphaproteobacteria</taxon>
        <taxon>Sphingomonadales</taxon>
        <taxon>Sphingomonadaceae</taxon>
        <taxon>Parasphingorhabdus</taxon>
    </lineage>
</organism>
<comment type="catalytic activity">
    <reaction evidence="8">
        <text>4 porphobilinogen + H2O = hydroxymethylbilane + 4 NH4(+)</text>
        <dbReference type="Rhea" id="RHEA:13185"/>
        <dbReference type="ChEBI" id="CHEBI:15377"/>
        <dbReference type="ChEBI" id="CHEBI:28938"/>
        <dbReference type="ChEBI" id="CHEBI:57845"/>
        <dbReference type="ChEBI" id="CHEBI:58126"/>
        <dbReference type="EC" id="2.5.1.61"/>
    </reaction>
</comment>
<sequence length="319" mass="34408">MTSHGDSKTKLKAGVERPLRMGTRQSPLAMIQAEMAAAAILSAHGWRPEQVELVPMVATGDKIQDRALADVGGKALWTKELDRALHDSEIDCAVHSMKDVETLRPDSFVIGAMMERADIHDRLIGAESVIALPPGAIVGTASPRRKAQLLRLRSDLDIRLIRGNVQTRLKKIEDGEYAATLLAGAGLDRLDMTEIGHEISDDIMLPAPAQGAIGIEARTDAKHVRRLLKEISCTRTSRAVTAERMFLKELTADCHSPVAALATVDGLRVHLRAEILLPDGSESVSGTSDFDSGDVKAPARLARKLLGQASADLKAIFGR</sequence>
<comment type="similarity">
    <text evidence="4">Belongs to the HMBS family.</text>
</comment>
<evidence type="ECO:0000313" key="12">
    <source>
        <dbReference type="EMBL" id="GAA0478999.1"/>
    </source>
</evidence>
<dbReference type="EMBL" id="BAAAEM010000002">
    <property type="protein sequence ID" value="GAA0478999.1"/>
    <property type="molecule type" value="Genomic_DNA"/>
</dbReference>
<evidence type="ECO:0000313" key="13">
    <source>
        <dbReference type="Proteomes" id="UP001500713"/>
    </source>
</evidence>
<evidence type="ECO:0000256" key="2">
    <source>
        <dbReference type="ARBA" id="ARBA00002869"/>
    </source>
</evidence>
<dbReference type="PROSITE" id="PS00533">
    <property type="entry name" value="PORPHOBILINOGEN_DEAM"/>
    <property type="match status" value="1"/>
</dbReference>
<feature type="domain" description="Porphobilinogen deaminase N-terminal" evidence="10">
    <location>
        <begin position="19"/>
        <end position="225"/>
    </location>
</feature>
<comment type="pathway">
    <text evidence="3">Porphyrin-containing compound metabolism; protoporphyrin-IX biosynthesis; coproporphyrinogen-III from 5-aminolevulinate: step 2/4.</text>
</comment>
<protein>
    <recommendedName>
        <fullName evidence="9">Hydroxymethylbilane synthase</fullName>
        <ecNumber evidence="9">2.5.1.61</ecNumber>
    </recommendedName>
</protein>
<keyword evidence="6" id="KW-0808">Transferase</keyword>
<evidence type="ECO:0000256" key="1">
    <source>
        <dbReference type="ARBA" id="ARBA00001916"/>
    </source>
</evidence>
<keyword evidence="13" id="KW-1185">Reference proteome</keyword>
<feature type="domain" description="Porphobilinogen deaminase C-terminal" evidence="11">
    <location>
        <begin position="239"/>
        <end position="291"/>
    </location>
</feature>
<evidence type="ECO:0000256" key="6">
    <source>
        <dbReference type="ARBA" id="ARBA00022679"/>
    </source>
</evidence>
<dbReference type="InterPro" id="IPR000860">
    <property type="entry name" value="HemC"/>
</dbReference>
<dbReference type="InterPro" id="IPR036803">
    <property type="entry name" value="Porphobilinogen_deaminase_C_sf"/>
</dbReference>
<dbReference type="NCBIfam" id="TIGR00212">
    <property type="entry name" value="hemC"/>
    <property type="match status" value="1"/>
</dbReference>
<comment type="function">
    <text evidence="2">Tetrapolymerization of the monopyrrole PBG into the hydroxymethylbilane pre-uroporphyrinogen in several discrete steps.</text>
</comment>
<dbReference type="Pfam" id="PF03900">
    <property type="entry name" value="Porphobil_deamC"/>
    <property type="match status" value="1"/>
</dbReference>
<comment type="subunit">
    <text evidence="5">Monomer.</text>
</comment>
<evidence type="ECO:0000256" key="7">
    <source>
        <dbReference type="ARBA" id="ARBA00023244"/>
    </source>
</evidence>
<dbReference type="PRINTS" id="PR00151">
    <property type="entry name" value="PORPHBDMNASE"/>
</dbReference>
<evidence type="ECO:0000256" key="5">
    <source>
        <dbReference type="ARBA" id="ARBA00011245"/>
    </source>
</evidence>
<evidence type="ECO:0000256" key="8">
    <source>
        <dbReference type="ARBA" id="ARBA00048169"/>
    </source>
</evidence>
<evidence type="ECO:0000259" key="11">
    <source>
        <dbReference type="Pfam" id="PF03900"/>
    </source>
</evidence>
<keyword evidence="7" id="KW-0627">Porphyrin biosynthesis</keyword>
<dbReference type="InterPro" id="IPR022419">
    <property type="entry name" value="Porphobilin_deaminase_cofac_BS"/>
</dbReference>
<dbReference type="PANTHER" id="PTHR11557">
    <property type="entry name" value="PORPHOBILINOGEN DEAMINASE"/>
    <property type="match status" value="1"/>
</dbReference>
<proteinExistence type="inferred from homology"/>
<comment type="caution">
    <text evidence="12">The sequence shown here is derived from an EMBL/GenBank/DDBJ whole genome shotgun (WGS) entry which is preliminary data.</text>
</comment>
<comment type="cofactor">
    <cofactor evidence="1">
        <name>dipyrromethane</name>
        <dbReference type="ChEBI" id="CHEBI:60342"/>
    </cofactor>
</comment>
<gene>
    <name evidence="12" type="primary">hemC</name>
    <name evidence="12" type="ORF">GCM10009096_21230</name>
</gene>
<dbReference type="PIRSF" id="PIRSF001438">
    <property type="entry name" value="4pyrrol_synth_OHMeBilane_synth"/>
    <property type="match status" value="1"/>
</dbReference>
<dbReference type="Gene3D" id="3.40.190.10">
    <property type="entry name" value="Periplasmic binding protein-like II"/>
    <property type="match status" value="2"/>
</dbReference>
<dbReference type="EC" id="2.5.1.61" evidence="9"/>
<evidence type="ECO:0000256" key="3">
    <source>
        <dbReference type="ARBA" id="ARBA00004735"/>
    </source>
</evidence>
<dbReference type="Gene3D" id="3.30.160.40">
    <property type="entry name" value="Porphobilinogen deaminase, C-terminal domain"/>
    <property type="match status" value="1"/>
</dbReference>
<evidence type="ECO:0000256" key="4">
    <source>
        <dbReference type="ARBA" id="ARBA00005638"/>
    </source>
</evidence>
<dbReference type="RefSeq" id="WP_229954559.1">
    <property type="nucleotide sequence ID" value="NZ_BAAAEM010000002.1"/>
</dbReference>
<accession>A0ABN1AKT1</accession>
<dbReference type="SUPFAM" id="SSF53850">
    <property type="entry name" value="Periplasmic binding protein-like II"/>
    <property type="match status" value="1"/>
</dbReference>
<dbReference type="InterPro" id="IPR022418">
    <property type="entry name" value="Porphobilinogen_deaminase_C"/>
</dbReference>
<dbReference type="SUPFAM" id="SSF54782">
    <property type="entry name" value="Porphobilinogen deaminase (hydroxymethylbilane synthase), C-terminal domain"/>
    <property type="match status" value="1"/>
</dbReference>
<evidence type="ECO:0000256" key="9">
    <source>
        <dbReference type="NCBIfam" id="TIGR00212"/>
    </source>
</evidence>
<dbReference type="InterPro" id="IPR022417">
    <property type="entry name" value="Porphobilin_deaminase_N"/>
</dbReference>
<name>A0ABN1AKT1_9SPHN</name>
<reference evidence="12 13" key="1">
    <citation type="journal article" date="2019" name="Int. J. Syst. Evol. Microbiol.">
        <title>The Global Catalogue of Microorganisms (GCM) 10K type strain sequencing project: providing services to taxonomists for standard genome sequencing and annotation.</title>
        <authorList>
            <consortium name="The Broad Institute Genomics Platform"/>
            <consortium name="The Broad Institute Genome Sequencing Center for Infectious Disease"/>
            <person name="Wu L."/>
            <person name="Ma J."/>
        </authorList>
    </citation>
    <scope>NUCLEOTIDE SEQUENCE [LARGE SCALE GENOMIC DNA]</scope>
    <source>
        <strain evidence="12 13">JCM 14162</strain>
    </source>
</reference>
<dbReference type="Pfam" id="PF01379">
    <property type="entry name" value="Porphobil_deam"/>
    <property type="match status" value="1"/>
</dbReference>
<evidence type="ECO:0000259" key="10">
    <source>
        <dbReference type="Pfam" id="PF01379"/>
    </source>
</evidence>